<dbReference type="InterPro" id="IPR000742">
    <property type="entry name" value="EGF"/>
</dbReference>
<evidence type="ECO:0000313" key="8">
    <source>
        <dbReference type="EMBL" id="RCN39887.1"/>
    </source>
</evidence>
<keyword evidence="4" id="KW-1015">Disulfide bond</keyword>
<evidence type="ECO:0000256" key="6">
    <source>
        <dbReference type="SAM" id="SignalP"/>
    </source>
</evidence>
<dbReference type="PROSITE" id="PS50026">
    <property type="entry name" value="EGF_3"/>
    <property type="match status" value="1"/>
</dbReference>
<sequence>MRLLLPLIAFGAVVTAELSGNDIVRHVLKSWNPNRPMNYVHDEDHSYSSRVTKDQHTRSKRSVGANSYISASKSCNMPGYTGEFCEFPICMETNQNVPDVPESDGMGASIDGAVIANCSQQYVVFVDETMYWTSIYLESESPVNPRFTLQGEDGKYIHIFHCKVGIGPRFIEQLLRGPFKAKLLVRATTLFVMVGQSIKNYKWIYYMLCNTKYPYLKISVLKSWNPNRPMNYVHDEDHSYSSRVTKDQHTRSKRSVGANSYISASKSCNMPGYTGEFCEFPICMETNQNVPDVPESDGMGASIDGAVIANCSQQYVVFVDETMYWTSIYLESESPVNPRFTLQGEDGSFYVRDDVFEQTPSSYGARFNSLPPGQYLVTPSADLQTSYCHLTMRARTDMTLQGGFLLGSGYAVERSDYPNSRYTYYEQSAPVAIHVNRLRSPASLNAIKFVGEDNMFYRPKLLQKRYNCSYEYIFESFYCNQKGYFYYQVEGISFQGYVFRRIQPFNCIVSPNTTPAPTTAPTPTPSSRCRNGGVLVKGLDGTSYCYCVGLFSGANCEQRLCANGGSTTPDNTCQCADGYEGSHCENESAKAFLDRNSLDIVASSRKPSEKCIEPRFLRKTVAYQYEPAPEAETPVKYLTPIFIKVTASIICADNVGLEFNPNQPTLTFVIRTRQQLSGVIMQASQAISTLVDDLTFDSDYIKAFVLVLFNDGKMILSKTYGSFDDMEIDLLKATHTGDTNGSCTDAVFTNTAAALQRYLTYKSPVYVLTDALPNDEDSMESVFHVDSYWRVPLNFIYLEPEPESNCVTTIENRDYRAMDSMAKRTGGMTFYFPYNQRDQFGQFLYQHMYTTVYRSQLLLSNDLPVCANQNVYNPVSVDIAVEQMVIIATGRNLSLVLTTPEGGLTQYDTAYDDGTNYIW</sequence>
<dbReference type="InterPro" id="IPR006582">
    <property type="entry name" value="MD_domain"/>
</dbReference>
<feature type="chain" id="PRO_5016845172" description="EGF-like domain-containing protein" evidence="6">
    <location>
        <begin position="17"/>
        <end position="919"/>
    </location>
</feature>
<keyword evidence="4" id="KW-0245">EGF-like domain</keyword>
<keyword evidence="3 6" id="KW-0732">Signal</keyword>
<dbReference type="Pfam" id="PF23623">
    <property type="entry name" value="GBD_IRG7_N"/>
    <property type="match status" value="2"/>
</dbReference>
<dbReference type="InterPro" id="IPR053295">
    <property type="entry name" value="Innate_immunity_reg"/>
</dbReference>
<dbReference type="Proteomes" id="UP000252519">
    <property type="component" value="Unassembled WGS sequence"/>
</dbReference>
<evidence type="ECO:0000256" key="4">
    <source>
        <dbReference type="PROSITE-ProRule" id="PRU00076"/>
    </source>
</evidence>
<organism evidence="8 9">
    <name type="scientific">Ancylostoma caninum</name>
    <name type="common">Dog hookworm</name>
    <dbReference type="NCBI Taxonomy" id="29170"/>
    <lineage>
        <taxon>Eukaryota</taxon>
        <taxon>Metazoa</taxon>
        <taxon>Ecdysozoa</taxon>
        <taxon>Nematoda</taxon>
        <taxon>Chromadorea</taxon>
        <taxon>Rhabditida</taxon>
        <taxon>Rhabditina</taxon>
        <taxon>Rhabditomorpha</taxon>
        <taxon>Strongyloidea</taxon>
        <taxon>Ancylostomatidae</taxon>
        <taxon>Ancylostomatinae</taxon>
        <taxon>Ancylostoma</taxon>
    </lineage>
</organism>
<reference evidence="8 9" key="1">
    <citation type="submission" date="2014-10" db="EMBL/GenBank/DDBJ databases">
        <title>Draft genome of the hookworm Ancylostoma caninum.</title>
        <authorList>
            <person name="Mitreva M."/>
        </authorList>
    </citation>
    <scope>NUCLEOTIDE SEQUENCE [LARGE SCALE GENOMIC DNA]</scope>
    <source>
        <strain evidence="8 9">Baltimore</strain>
    </source>
</reference>
<dbReference type="AlphaFoldDB" id="A0A368GAV7"/>
<dbReference type="OrthoDB" id="5781816at2759"/>
<feature type="region of interest" description="Disordered" evidence="5">
    <location>
        <begin position="42"/>
        <end position="63"/>
    </location>
</feature>
<dbReference type="EMBL" id="JOJR01000315">
    <property type="protein sequence ID" value="RCN39887.1"/>
    <property type="molecule type" value="Genomic_DNA"/>
</dbReference>
<dbReference type="PROSITE" id="PS01186">
    <property type="entry name" value="EGF_2"/>
    <property type="match status" value="1"/>
</dbReference>
<dbReference type="Pfam" id="PF25106">
    <property type="entry name" value="VWA_4"/>
    <property type="match status" value="1"/>
</dbReference>
<feature type="signal peptide" evidence="6">
    <location>
        <begin position="1"/>
        <end position="16"/>
    </location>
</feature>
<dbReference type="STRING" id="29170.A0A368GAV7"/>
<accession>A0A368GAV7</accession>
<comment type="caution">
    <text evidence="4">Lacks conserved residue(s) required for the propagation of feature annotation.</text>
</comment>
<dbReference type="Gene3D" id="2.10.25.10">
    <property type="entry name" value="Laminin"/>
    <property type="match status" value="1"/>
</dbReference>
<evidence type="ECO:0000256" key="5">
    <source>
        <dbReference type="SAM" id="MobiDB-lite"/>
    </source>
</evidence>
<dbReference type="InterPro" id="IPR057086">
    <property type="entry name" value="GBD_Irg-7_N"/>
</dbReference>
<feature type="domain" description="EGF-like" evidence="7">
    <location>
        <begin position="552"/>
        <end position="585"/>
    </location>
</feature>
<feature type="compositionally biased region" description="Basic and acidic residues" evidence="5">
    <location>
        <begin position="42"/>
        <end position="57"/>
    </location>
</feature>
<comment type="subcellular location">
    <subcellularLocation>
        <location evidence="1">Secreted</location>
    </subcellularLocation>
</comment>
<gene>
    <name evidence="8" type="ORF">ANCCAN_14197</name>
</gene>
<evidence type="ECO:0000256" key="1">
    <source>
        <dbReference type="ARBA" id="ARBA00004613"/>
    </source>
</evidence>
<keyword evidence="9" id="KW-1185">Reference proteome</keyword>
<name>A0A368GAV7_ANCCA</name>
<protein>
    <recommendedName>
        <fullName evidence="7">EGF-like domain-containing protein</fullName>
    </recommendedName>
</protein>
<dbReference type="PANTHER" id="PTHR47324">
    <property type="entry name" value="PROTEIN IRG-7-RELATED"/>
    <property type="match status" value="1"/>
</dbReference>
<evidence type="ECO:0000256" key="2">
    <source>
        <dbReference type="ARBA" id="ARBA00022525"/>
    </source>
</evidence>
<proteinExistence type="predicted"/>
<dbReference type="PANTHER" id="PTHR47324:SF1">
    <property type="entry name" value="EGF-LIKE DOMAIN-CONTAINING PROTEIN-RELATED"/>
    <property type="match status" value="1"/>
</dbReference>
<dbReference type="InterPro" id="IPR056861">
    <property type="entry name" value="HMCN1-like_VWA"/>
</dbReference>
<dbReference type="PROSITE" id="PS00022">
    <property type="entry name" value="EGF_1"/>
    <property type="match status" value="1"/>
</dbReference>
<dbReference type="Pfam" id="PF24415">
    <property type="entry name" value="Ig_Irg-7"/>
    <property type="match status" value="1"/>
</dbReference>
<feature type="disulfide bond" evidence="4">
    <location>
        <begin position="575"/>
        <end position="584"/>
    </location>
</feature>
<comment type="caution">
    <text evidence="8">The sequence shown here is derived from an EMBL/GenBank/DDBJ whole genome shotgun (WGS) entry which is preliminary data.</text>
</comment>
<dbReference type="SMART" id="SM00604">
    <property type="entry name" value="MD"/>
    <property type="match status" value="1"/>
</dbReference>
<evidence type="ECO:0000256" key="3">
    <source>
        <dbReference type="ARBA" id="ARBA00022729"/>
    </source>
</evidence>
<evidence type="ECO:0000259" key="7">
    <source>
        <dbReference type="PROSITE" id="PS50026"/>
    </source>
</evidence>
<dbReference type="InterPro" id="IPR057085">
    <property type="entry name" value="Ig_Irg-7"/>
</dbReference>
<keyword evidence="2" id="KW-0964">Secreted</keyword>
<evidence type="ECO:0000313" key="9">
    <source>
        <dbReference type="Proteomes" id="UP000252519"/>
    </source>
</evidence>